<feature type="signal peptide" evidence="2">
    <location>
        <begin position="1"/>
        <end position="17"/>
    </location>
</feature>
<accession>A0A0D3IEZ7</accession>
<protein>
    <recommendedName>
        <fullName evidence="5">PhoD-like phosphatase metallophosphatase domain-containing protein</fullName>
    </recommendedName>
</protein>
<evidence type="ECO:0008006" key="5">
    <source>
        <dbReference type="Google" id="ProtNLM"/>
    </source>
</evidence>
<proteinExistence type="predicted"/>
<evidence type="ECO:0000313" key="4">
    <source>
        <dbReference type="Proteomes" id="UP000013827"/>
    </source>
</evidence>
<organism evidence="3 4">
    <name type="scientific">Emiliania huxleyi (strain CCMP1516)</name>
    <dbReference type="NCBI Taxonomy" id="280463"/>
    <lineage>
        <taxon>Eukaryota</taxon>
        <taxon>Haptista</taxon>
        <taxon>Haptophyta</taxon>
        <taxon>Prymnesiophyceae</taxon>
        <taxon>Isochrysidales</taxon>
        <taxon>Noelaerhabdaceae</taxon>
        <taxon>Emiliania</taxon>
    </lineage>
</organism>
<dbReference type="SUPFAM" id="SSF56300">
    <property type="entry name" value="Metallo-dependent phosphatases"/>
    <property type="match status" value="1"/>
</dbReference>
<dbReference type="InterPro" id="IPR038607">
    <property type="entry name" value="PhoD-like_sf"/>
</dbReference>
<reference evidence="3" key="2">
    <citation type="submission" date="2024-10" db="UniProtKB">
        <authorList>
            <consortium name="EnsemblProtists"/>
        </authorList>
    </citation>
    <scope>IDENTIFICATION</scope>
</reference>
<dbReference type="eggNOG" id="ENOG502QTGZ">
    <property type="taxonomic scope" value="Eukaryota"/>
</dbReference>
<dbReference type="PANTHER" id="PTHR33987">
    <property type="entry name" value="CALCINEURIN-LIKE METALLO-PHOSPHOESTERASE SUPERFAMILY PROTEIN"/>
    <property type="match status" value="1"/>
</dbReference>
<keyword evidence="4" id="KW-1185">Reference proteome</keyword>
<dbReference type="PANTHER" id="PTHR33987:SF1">
    <property type="entry name" value="CALCINEURIN-LIKE METALLO-PHOSPHOESTERASE SUPERFAMILY PROTEIN"/>
    <property type="match status" value="1"/>
</dbReference>
<dbReference type="GeneID" id="17255930"/>
<dbReference type="KEGG" id="ehx:EMIHUDRAFT_216454"/>
<keyword evidence="1" id="KW-1133">Transmembrane helix</keyword>
<dbReference type="EnsemblProtists" id="EOD09832">
    <property type="protein sequence ID" value="EOD09832"/>
    <property type="gene ID" value="EMIHUDRAFT_216454"/>
</dbReference>
<keyword evidence="1" id="KW-0812">Transmembrane</keyword>
<dbReference type="AlphaFoldDB" id="A0A0D3IEZ7"/>
<dbReference type="STRING" id="2903.R1BK34"/>
<dbReference type="PaxDb" id="2903-EOD09832"/>
<dbReference type="Gene3D" id="3.60.21.70">
    <property type="entry name" value="PhoD-like phosphatase"/>
    <property type="match status" value="1"/>
</dbReference>
<keyword evidence="2" id="KW-0732">Signal</keyword>
<dbReference type="Proteomes" id="UP000013827">
    <property type="component" value="Unassembled WGS sequence"/>
</dbReference>
<evidence type="ECO:0000313" key="3">
    <source>
        <dbReference type="EnsemblProtists" id="EOD09832"/>
    </source>
</evidence>
<evidence type="ECO:0000256" key="2">
    <source>
        <dbReference type="SAM" id="SignalP"/>
    </source>
</evidence>
<sequence>MHGAGTVMLSCLTLASAISPTLLLHVGAPLRVAFGSCRKQLKPQPVWDAVAAQSPALWLWLGDAMYPKGSVTSAAQLREAYAQAGEPALRGVPVDGVYDDHDYGLNDGGVGWELKEDARQLFLDEVVGAPADSARRTQRGGLYGSRTLGEPPRQLKVVMLRHTGVTARADSFILNQGSSHSAQVLDEEQWAWLRTQLTNSTASAHLIVSSASCEPSAPPSSPTGCGAIVVRIHHALDGGTALEHSLPLGLTAGQEAERWRAAQALPTIFDAAAELRAAVAALAGGALAAGLLCCCGCRRLARGRGRAAQRQSKRD</sequence>
<feature type="chain" id="PRO_5044291044" description="PhoD-like phosphatase metallophosphatase domain-containing protein" evidence="2">
    <location>
        <begin position="18"/>
        <end position="315"/>
    </location>
</feature>
<dbReference type="InterPro" id="IPR029052">
    <property type="entry name" value="Metallo-depent_PP-like"/>
</dbReference>
<reference evidence="4" key="1">
    <citation type="journal article" date="2013" name="Nature">
        <title>Pan genome of the phytoplankton Emiliania underpins its global distribution.</title>
        <authorList>
            <person name="Read B.A."/>
            <person name="Kegel J."/>
            <person name="Klute M.J."/>
            <person name="Kuo A."/>
            <person name="Lefebvre S.C."/>
            <person name="Maumus F."/>
            <person name="Mayer C."/>
            <person name="Miller J."/>
            <person name="Monier A."/>
            <person name="Salamov A."/>
            <person name="Young J."/>
            <person name="Aguilar M."/>
            <person name="Claverie J.M."/>
            <person name="Frickenhaus S."/>
            <person name="Gonzalez K."/>
            <person name="Herman E.K."/>
            <person name="Lin Y.C."/>
            <person name="Napier J."/>
            <person name="Ogata H."/>
            <person name="Sarno A.F."/>
            <person name="Shmutz J."/>
            <person name="Schroeder D."/>
            <person name="de Vargas C."/>
            <person name="Verret F."/>
            <person name="von Dassow P."/>
            <person name="Valentin K."/>
            <person name="Van de Peer Y."/>
            <person name="Wheeler G."/>
            <person name="Dacks J.B."/>
            <person name="Delwiche C.F."/>
            <person name="Dyhrman S.T."/>
            <person name="Glockner G."/>
            <person name="John U."/>
            <person name="Richards T."/>
            <person name="Worden A.Z."/>
            <person name="Zhang X."/>
            <person name="Grigoriev I.V."/>
            <person name="Allen A.E."/>
            <person name="Bidle K."/>
            <person name="Borodovsky M."/>
            <person name="Bowler C."/>
            <person name="Brownlee C."/>
            <person name="Cock J.M."/>
            <person name="Elias M."/>
            <person name="Gladyshev V.N."/>
            <person name="Groth M."/>
            <person name="Guda C."/>
            <person name="Hadaegh A."/>
            <person name="Iglesias-Rodriguez M.D."/>
            <person name="Jenkins J."/>
            <person name="Jones B.M."/>
            <person name="Lawson T."/>
            <person name="Leese F."/>
            <person name="Lindquist E."/>
            <person name="Lobanov A."/>
            <person name="Lomsadze A."/>
            <person name="Malik S.B."/>
            <person name="Marsh M.E."/>
            <person name="Mackinder L."/>
            <person name="Mock T."/>
            <person name="Mueller-Roeber B."/>
            <person name="Pagarete A."/>
            <person name="Parker M."/>
            <person name="Probert I."/>
            <person name="Quesneville H."/>
            <person name="Raines C."/>
            <person name="Rensing S.A."/>
            <person name="Riano-Pachon D.M."/>
            <person name="Richier S."/>
            <person name="Rokitta S."/>
            <person name="Shiraiwa Y."/>
            <person name="Soanes D.M."/>
            <person name="van der Giezen M."/>
            <person name="Wahlund T.M."/>
            <person name="Williams B."/>
            <person name="Wilson W."/>
            <person name="Wolfe G."/>
            <person name="Wurch L.L."/>
        </authorList>
    </citation>
    <scope>NUCLEOTIDE SEQUENCE</scope>
</reference>
<dbReference type="HOGENOM" id="CLU_884069_0_0_1"/>
<feature type="transmembrane region" description="Helical" evidence="1">
    <location>
        <begin position="277"/>
        <end position="301"/>
    </location>
</feature>
<dbReference type="RefSeq" id="XP_005762261.1">
    <property type="nucleotide sequence ID" value="XM_005762204.1"/>
</dbReference>
<keyword evidence="1" id="KW-0472">Membrane</keyword>
<name>A0A0D3IEZ7_EMIH1</name>
<evidence type="ECO:0000256" key="1">
    <source>
        <dbReference type="SAM" id="Phobius"/>
    </source>
</evidence>